<dbReference type="PROSITE" id="PS50217">
    <property type="entry name" value="BZIP"/>
    <property type="match status" value="1"/>
</dbReference>
<evidence type="ECO:0000256" key="7">
    <source>
        <dbReference type="ARBA" id="ARBA00023242"/>
    </source>
</evidence>
<keyword evidence="5" id="KW-0804">Transcription</keyword>
<dbReference type="EMBL" id="CAJPDS010000034">
    <property type="protein sequence ID" value="CAF9923849.1"/>
    <property type="molecule type" value="Genomic_DNA"/>
</dbReference>
<dbReference type="InterPro" id="IPR004827">
    <property type="entry name" value="bZIP"/>
</dbReference>
<evidence type="ECO:0000256" key="4">
    <source>
        <dbReference type="ARBA" id="ARBA00023125"/>
    </source>
</evidence>
<dbReference type="GO" id="GO:0000981">
    <property type="term" value="F:DNA-binding transcription factor activity, RNA polymerase II-specific"/>
    <property type="evidence" value="ECO:0007669"/>
    <property type="project" value="InterPro"/>
</dbReference>
<reference evidence="10" key="1">
    <citation type="submission" date="2021-03" db="EMBL/GenBank/DDBJ databases">
        <authorList>
            <person name="Tagirdzhanova G."/>
        </authorList>
    </citation>
    <scope>NUCLEOTIDE SEQUENCE</scope>
</reference>
<feature type="domain" description="BZIP" evidence="9">
    <location>
        <begin position="77"/>
        <end position="140"/>
    </location>
</feature>
<evidence type="ECO:0000259" key="9">
    <source>
        <dbReference type="PROSITE" id="PS50217"/>
    </source>
</evidence>
<feature type="compositionally biased region" description="Basic and acidic residues" evidence="8">
    <location>
        <begin position="71"/>
        <end position="85"/>
    </location>
</feature>
<dbReference type="GO" id="GO:0003677">
    <property type="term" value="F:DNA binding"/>
    <property type="evidence" value="ECO:0007669"/>
    <property type="project" value="UniProtKB-KW"/>
</dbReference>
<gene>
    <name evidence="10" type="ORF">HETSPECPRED_005438</name>
</gene>
<keyword evidence="4" id="KW-0238">DNA-binding</keyword>
<dbReference type="InterPro" id="IPR046347">
    <property type="entry name" value="bZIP_sf"/>
</dbReference>
<evidence type="ECO:0000256" key="3">
    <source>
        <dbReference type="ARBA" id="ARBA00023015"/>
    </source>
</evidence>
<dbReference type="PANTHER" id="PTHR46714:SF6">
    <property type="entry name" value="TRANSCRIPTIONAL ACTIVATOR HAC1"/>
    <property type="match status" value="1"/>
</dbReference>
<feature type="region of interest" description="Disordered" evidence="8">
    <location>
        <begin position="26"/>
        <end position="105"/>
    </location>
</feature>
<dbReference type="PANTHER" id="PTHR46714">
    <property type="entry name" value="TRANSCRIPTIONAL ACTIVATOR HAC1"/>
    <property type="match status" value="1"/>
</dbReference>
<dbReference type="InterPro" id="IPR044280">
    <property type="entry name" value="Hac1/HY5"/>
</dbReference>
<dbReference type="AlphaFoldDB" id="A0A8H3FI23"/>
<dbReference type="GO" id="GO:0006986">
    <property type="term" value="P:response to unfolded protein"/>
    <property type="evidence" value="ECO:0007669"/>
    <property type="project" value="UniProtKB-KW"/>
</dbReference>
<proteinExistence type="inferred from homology"/>
<evidence type="ECO:0000256" key="1">
    <source>
        <dbReference type="ARBA" id="ARBA00004123"/>
    </source>
</evidence>
<evidence type="ECO:0000256" key="5">
    <source>
        <dbReference type="ARBA" id="ARBA00023163"/>
    </source>
</evidence>
<evidence type="ECO:0000313" key="11">
    <source>
        <dbReference type="Proteomes" id="UP000664521"/>
    </source>
</evidence>
<evidence type="ECO:0000256" key="8">
    <source>
        <dbReference type="SAM" id="MobiDB-lite"/>
    </source>
</evidence>
<comment type="subcellular location">
    <subcellularLocation>
        <location evidence="1">Nucleus</location>
    </subcellularLocation>
</comment>
<dbReference type="Proteomes" id="UP000664521">
    <property type="component" value="Unassembled WGS sequence"/>
</dbReference>
<dbReference type="SUPFAM" id="SSF57959">
    <property type="entry name" value="Leucine zipper domain"/>
    <property type="match status" value="1"/>
</dbReference>
<dbReference type="Gene3D" id="1.20.5.170">
    <property type="match status" value="1"/>
</dbReference>
<dbReference type="Pfam" id="PF00170">
    <property type="entry name" value="bZIP_1"/>
    <property type="match status" value="1"/>
</dbReference>
<protein>
    <recommendedName>
        <fullName evidence="9">BZIP domain-containing protein</fullName>
    </recommendedName>
</protein>
<comment type="similarity">
    <text evidence="2">Belongs to the bZIP family.</text>
</comment>
<dbReference type="GO" id="GO:0005634">
    <property type="term" value="C:nucleus"/>
    <property type="evidence" value="ECO:0007669"/>
    <property type="project" value="UniProtKB-SubCell"/>
</dbReference>
<keyword evidence="11" id="KW-1185">Reference proteome</keyword>
<accession>A0A8H3FI23</accession>
<organism evidence="10 11">
    <name type="scientific">Heterodermia speciosa</name>
    <dbReference type="NCBI Taxonomy" id="116794"/>
    <lineage>
        <taxon>Eukaryota</taxon>
        <taxon>Fungi</taxon>
        <taxon>Dikarya</taxon>
        <taxon>Ascomycota</taxon>
        <taxon>Pezizomycotina</taxon>
        <taxon>Lecanoromycetes</taxon>
        <taxon>OSLEUM clade</taxon>
        <taxon>Lecanoromycetidae</taxon>
        <taxon>Caliciales</taxon>
        <taxon>Physciaceae</taxon>
        <taxon>Heterodermia</taxon>
    </lineage>
</organism>
<evidence type="ECO:0000313" key="10">
    <source>
        <dbReference type="EMBL" id="CAF9923849.1"/>
    </source>
</evidence>
<feature type="region of interest" description="Disordered" evidence="8">
    <location>
        <begin position="405"/>
        <end position="428"/>
    </location>
</feature>
<keyword evidence="6" id="KW-0834">Unfolded protein response</keyword>
<dbReference type="OrthoDB" id="674948at2759"/>
<evidence type="ECO:0000256" key="2">
    <source>
        <dbReference type="ARBA" id="ARBA00007163"/>
    </source>
</evidence>
<dbReference type="SMART" id="SM00338">
    <property type="entry name" value="BRLZ"/>
    <property type="match status" value="1"/>
</dbReference>
<keyword evidence="7" id="KW-0539">Nucleus</keyword>
<evidence type="ECO:0000256" key="6">
    <source>
        <dbReference type="ARBA" id="ARBA00023230"/>
    </source>
</evidence>
<dbReference type="GO" id="GO:0045944">
    <property type="term" value="P:positive regulation of transcription by RNA polymerase II"/>
    <property type="evidence" value="ECO:0007669"/>
    <property type="project" value="InterPro"/>
</dbReference>
<keyword evidence="3" id="KW-0805">Transcription regulation</keyword>
<sequence length="456" mass="50209">MEAQLGALGFATPDYYPPQATVSLAETTFMPSPEPSVKGENDEKRPTKKRKSWGQELPTPKTNLPPRKRAKTEDEKEQRRIERVLRNRQAAQSSRERKRQEVEKLEGEKLSIEEQNQRLKERLMTVEHEKFQLAQQVAKLSAEMSRFRHGGSLAPTSTATSCAPSPSLHPEMFHNIKQELDDYPFALPTPQNSIHLGSSLTPPSTCSIYSRSPSPFHGGLNISTSSSDMTQHPAAMLCGLQCQSEAARAALIPLTNRDATPRPRQLLLLYATLTQLYSMTLISAVYSHLLRPLRQIFISLRTGSPIPIKTTLPREMTSLLILWLISTPANLMKTPPTPSNTTSDSTPQPTAFRIRLLRRLLLCSPAWARPLKEAAAGGASRLKASYALNGMSKRTDKDVLVVNNGDAVSHGQGPEGKGSSVETRDDETSVLVHDVPLGNKGCIAGGEKDNGLELVE</sequence>
<feature type="compositionally biased region" description="Basic and acidic residues" evidence="8">
    <location>
        <begin position="94"/>
        <end position="105"/>
    </location>
</feature>
<comment type="caution">
    <text evidence="10">The sequence shown here is derived from an EMBL/GenBank/DDBJ whole genome shotgun (WGS) entry which is preliminary data.</text>
</comment>
<name>A0A8H3FI23_9LECA</name>